<organism evidence="2 3">
    <name type="scientific">Dulcicalothrix desertica PCC 7102</name>
    <dbReference type="NCBI Taxonomy" id="232991"/>
    <lineage>
        <taxon>Bacteria</taxon>
        <taxon>Bacillati</taxon>
        <taxon>Cyanobacteriota</taxon>
        <taxon>Cyanophyceae</taxon>
        <taxon>Nostocales</taxon>
        <taxon>Calotrichaceae</taxon>
        <taxon>Dulcicalothrix</taxon>
    </lineage>
</organism>
<proteinExistence type="predicted"/>
<evidence type="ECO:0000313" key="2">
    <source>
        <dbReference type="EMBL" id="RUT10254.1"/>
    </source>
</evidence>
<name>A0A3S1AVS9_9CYAN</name>
<feature type="chain" id="PRO_5030082928" evidence="1">
    <location>
        <begin position="29"/>
        <end position="142"/>
    </location>
</feature>
<accession>A0A3S1AVS9</accession>
<protein>
    <submittedName>
        <fullName evidence="2">Uncharacterized protein</fullName>
    </submittedName>
</protein>
<keyword evidence="3" id="KW-1185">Reference proteome</keyword>
<comment type="caution">
    <text evidence="2">The sequence shown here is derived from an EMBL/GenBank/DDBJ whole genome shotgun (WGS) entry which is preliminary data.</text>
</comment>
<dbReference type="EMBL" id="RSCL01000001">
    <property type="protein sequence ID" value="RUT10254.1"/>
    <property type="molecule type" value="Genomic_DNA"/>
</dbReference>
<evidence type="ECO:0000313" key="3">
    <source>
        <dbReference type="Proteomes" id="UP000271624"/>
    </source>
</evidence>
<reference evidence="2" key="1">
    <citation type="submission" date="2018-12" db="EMBL/GenBank/DDBJ databases">
        <authorList>
            <person name="Will S."/>
            <person name="Neumann-Schaal M."/>
            <person name="Henke P."/>
        </authorList>
    </citation>
    <scope>NUCLEOTIDE SEQUENCE</scope>
    <source>
        <strain evidence="2">PCC 7102</strain>
    </source>
</reference>
<dbReference type="OrthoDB" id="5489750at2"/>
<dbReference type="RefSeq" id="WP_127078943.1">
    <property type="nucleotide sequence ID" value="NZ_RSCL01000001.1"/>
</dbReference>
<evidence type="ECO:0000256" key="1">
    <source>
        <dbReference type="SAM" id="SignalP"/>
    </source>
</evidence>
<sequence length="142" mass="15445">MTTQHLKKLFVVFGLGVTAATSFLPASANSAPAPKQLSKVESFRVVGTEPFWGVDISQKGIVYNSLRDNITNQKFRYVAPTAAEGRPLDVVRVYRFGTKPNHILILTKVNGSCSDSMSDTKYPYTATLISGNTVKTGCANKQ</sequence>
<dbReference type="AlphaFoldDB" id="A0A3S1AVS9"/>
<feature type="signal peptide" evidence="1">
    <location>
        <begin position="1"/>
        <end position="28"/>
    </location>
</feature>
<dbReference type="Proteomes" id="UP000271624">
    <property type="component" value="Unassembled WGS sequence"/>
</dbReference>
<gene>
    <name evidence="2" type="ORF">DSM106972_007490</name>
</gene>
<keyword evidence="1" id="KW-0732">Signal</keyword>
<reference evidence="2" key="2">
    <citation type="journal article" date="2019" name="Genome Biol. Evol.">
        <title>Day and night: Metabolic profiles and evolutionary relationships of six axenic non-marine cyanobacteria.</title>
        <authorList>
            <person name="Will S.E."/>
            <person name="Henke P."/>
            <person name="Boedeker C."/>
            <person name="Huang S."/>
            <person name="Brinkmann H."/>
            <person name="Rohde M."/>
            <person name="Jarek M."/>
            <person name="Friedl T."/>
            <person name="Seufert S."/>
            <person name="Schumacher M."/>
            <person name="Overmann J."/>
            <person name="Neumann-Schaal M."/>
            <person name="Petersen J."/>
        </authorList>
    </citation>
    <scope>NUCLEOTIDE SEQUENCE [LARGE SCALE GENOMIC DNA]</scope>
    <source>
        <strain evidence="2">PCC 7102</strain>
    </source>
</reference>